<feature type="domain" description="Chitin-binding type-1" evidence="3">
    <location>
        <begin position="32"/>
        <end position="58"/>
    </location>
</feature>
<reference evidence="4 5" key="1">
    <citation type="journal article" date="2024" name="Commun. Biol.">
        <title>Comparative genomic analysis of thermophilic fungi reveals convergent evolutionary adaptations and gene losses.</title>
        <authorList>
            <person name="Steindorff A.S."/>
            <person name="Aguilar-Pontes M.V."/>
            <person name="Robinson A.J."/>
            <person name="Andreopoulos B."/>
            <person name="LaButti K."/>
            <person name="Kuo A."/>
            <person name="Mondo S."/>
            <person name="Riley R."/>
            <person name="Otillar R."/>
            <person name="Haridas S."/>
            <person name="Lipzen A."/>
            <person name="Grimwood J."/>
            <person name="Schmutz J."/>
            <person name="Clum A."/>
            <person name="Reid I.D."/>
            <person name="Moisan M.C."/>
            <person name="Butler G."/>
            <person name="Nguyen T.T.M."/>
            <person name="Dewar K."/>
            <person name="Conant G."/>
            <person name="Drula E."/>
            <person name="Henrissat B."/>
            <person name="Hansel C."/>
            <person name="Singer S."/>
            <person name="Hutchinson M.I."/>
            <person name="de Vries R.P."/>
            <person name="Natvig D.O."/>
            <person name="Powell A.J."/>
            <person name="Tsang A."/>
            <person name="Grigoriev I.V."/>
        </authorList>
    </citation>
    <scope>NUCLEOTIDE SEQUENCE [LARGE SCALE GENOMIC DNA]</scope>
    <source>
        <strain evidence="4 5">CBS 494.80</strain>
    </source>
</reference>
<evidence type="ECO:0000313" key="5">
    <source>
        <dbReference type="Proteomes" id="UP001595075"/>
    </source>
</evidence>
<organism evidence="4 5">
    <name type="scientific">Oculimacula yallundae</name>
    <dbReference type="NCBI Taxonomy" id="86028"/>
    <lineage>
        <taxon>Eukaryota</taxon>
        <taxon>Fungi</taxon>
        <taxon>Dikarya</taxon>
        <taxon>Ascomycota</taxon>
        <taxon>Pezizomycotina</taxon>
        <taxon>Leotiomycetes</taxon>
        <taxon>Helotiales</taxon>
        <taxon>Ploettnerulaceae</taxon>
        <taxon>Oculimacula</taxon>
    </lineage>
</organism>
<dbReference type="SUPFAM" id="SSF57016">
    <property type="entry name" value="Plant lectins/antimicrobial peptides"/>
    <property type="match status" value="1"/>
</dbReference>
<accession>A0ABR4CII9</accession>
<dbReference type="Gene3D" id="3.30.60.10">
    <property type="entry name" value="Endochitinase-like"/>
    <property type="match status" value="1"/>
</dbReference>
<keyword evidence="2" id="KW-0732">Signal</keyword>
<dbReference type="Pfam" id="PF00187">
    <property type="entry name" value="Chitin_bind_1"/>
    <property type="match status" value="1"/>
</dbReference>
<dbReference type="InterPro" id="IPR036861">
    <property type="entry name" value="Endochitinase-like_sf"/>
</dbReference>
<proteinExistence type="predicted"/>
<sequence>MHMNTITSLGFILSTAFAAAMPSLTERQGNCRSNSDCGGGLCCSQYGYCGSGSEYCKQKQTLIRAEFGQLQVHLLRLIRLRGHAIVRRGCAVLGGGTAELDLSIVVERVIEKRAVAVELVECR</sequence>
<dbReference type="Proteomes" id="UP001595075">
    <property type="component" value="Unassembled WGS sequence"/>
</dbReference>
<evidence type="ECO:0000256" key="1">
    <source>
        <dbReference type="ARBA" id="ARBA00022669"/>
    </source>
</evidence>
<dbReference type="CDD" id="cd00035">
    <property type="entry name" value="ChtBD1"/>
    <property type="match status" value="1"/>
</dbReference>
<comment type="caution">
    <text evidence="4">The sequence shown here is derived from an EMBL/GenBank/DDBJ whole genome shotgun (WGS) entry which is preliminary data.</text>
</comment>
<dbReference type="PROSITE" id="PS00026">
    <property type="entry name" value="CHIT_BIND_I_1"/>
    <property type="match status" value="1"/>
</dbReference>
<feature type="chain" id="PRO_5047444005" description="Chitin-binding type-1 domain-containing protein" evidence="2">
    <location>
        <begin position="21"/>
        <end position="123"/>
    </location>
</feature>
<feature type="signal peptide" evidence="2">
    <location>
        <begin position="1"/>
        <end position="20"/>
    </location>
</feature>
<dbReference type="InterPro" id="IPR001002">
    <property type="entry name" value="Chitin-bd_1"/>
</dbReference>
<keyword evidence="5" id="KW-1185">Reference proteome</keyword>
<keyword evidence="1" id="KW-0147">Chitin-binding</keyword>
<dbReference type="InterPro" id="IPR018371">
    <property type="entry name" value="Chitin-binding_1_CS"/>
</dbReference>
<name>A0ABR4CII9_9HELO</name>
<gene>
    <name evidence="4" type="ORF">VTL71DRAFT_15399</name>
</gene>
<protein>
    <recommendedName>
        <fullName evidence="3">Chitin-binding type-1 domain-containing protein</fullName>
    </recommendedName>
</protein>
<dbReference type="EMBL" id="JAZHXI010000008">
    <property type="protein sequence ID" value="KAL2069061.1"/>
    <property type="molecule type" value="Genomic_DNA"/>
</dbReference>
<evidence type="ECO:0000259" key="3">
    <source>
        <dbReference type="Pfam" id="PF00187"/>
    </source>
</evidence>
<evidence type="ECO:0000313" key="4">
    <source>
        <dbReference type="EMBL" id="KAL2069061.1"/>
    </source>
</evidence>
<evidence type="ECO:0000256" key="2">
    <source>
        <dbReference type="SAM" id="SignalP"/>
    </source>
</evidence>